<evidence type="ECO:0000313" key="6">
    <source>
        <dbReference type="EMBL" id="KAF1831402.1"/>
    </source>
</evidence>
<organism evidence="6 7">
    <name type="scientific">Decorospora gaudefroyi</name>
    <dbReference type="NCBI Taxonomy" id="184978"/>
    <lineage>
        <taxon>Eukaryota</taxon>
        <taxon>Fungi</taxon>
        <taxon>Dikarya</taxon>
        <taxon>Ascomycota</taxon>
        <taxon>Pezizomycotina</taxon>
        <taxon>Dothideomycetes</taxon>
        <taxon>Pleosporomycetidae</taxon>
        <taxon>Pleosporales</taxon>
        <taxon>Pleosporineae</taxon>
        <taxon>Pleosporaceae</taxon>
        <taxon>Decorospora</taxon>
    </lineage>
</organism>
<dbReference type="InterPro" id="IPR016024">
    <property type="entry name" value="ARM-type_fold"/>
</dbReference>
<sequence>MNTEFSVEVPGEANPLTEGILFHVLRSASSADQTQVQSGTKQLQAWEKAQGFYPLLQSVFLDRSLPLEVRYLAVIQLKNGIDKYWRKTATNAVSKDDKATIRARLLESAVNEADHRLALQNALVVAKIVRFEFPGDWPDLFQQLLHILRASTDPNAYPLQLPRALLVLLYIIKELSTGRLLRTRQSLHTVAPEIFNVLGTIYVNKVQTWQAFFRDGGDDEGGAIESIDNSLLAIKTIRRLIIAGYNFPGRDKDVQQFWTLTRTQFGDFLQYVTPEDSPLAAKVQKQIGKHLAQLSKLHLSMATTHPADFVLLPNTLDLARDYWSLIARLGEQWGSKSIEEAKVGTDGDAEDEAPILERLGLKGLLLIRACVKMVFYPTQTFRYKEQVEKDEKNQATNMLKTDLLTDDLVREMVSTLVTRFFVFRPSDLRMWEEEPDEWEKMEEGAEDWEFAIRPCAEKLFLDLAKNFKDLIIQPLLQVFYTVATPENEDILFKDSVYTAIGLAANVLYDHLDFDSFLENTLVAEAGKQKPGFNLIRRRIAIIIAQWITIKMAKEKKPIVYQIFQHLLDKSDPMNDQVVRITAGRKLHAVADEWEFQADNFLPYAPVTLDRLMALVQEVELPETKMALLNTISLIVYRLEHHITPYANSIISLLPPLWEQSGEEHLMKQAILTVLSRLTNAMKADSRSFHISFLPIIQSAIEPGSETQVYLLEDALDLWASIIAQTPSAPEPTPPELLTLLPYLLPLFSMDNETLRKAIEITEAYLLLAPSAVLADSFRPTILQALTGLLGNLKPEANGIMTHLVTCIIRGAQGVGGEQAIKVLTADLISTGFLAKVLEGLHGAWSHHQSHGPYRELPSRAVDGVVETDYFTVLARIGVASPAVLLEALSSVGNAELEKTLDWLLEEWFSHIENIGDAPNKKLMCLVLTRFLEGAQPWMLGRLQMLIAVWTDVLGELLDGMDDQSQDCLYWPPEPYHPSEPEAPEDIRKRELIYSDPVHQINLVAFIRDHLQQAIQQVGGEQRFQDEWLSRVDKEVLKGFGELGIM</sequence>
<feature type="domain" description="Importin N-terminal" evidence="5">
    <location>
        <begin position="39"/>
        <end position="111"/>
    </location>
</feature>
<evidence type="ECO:0000259" key="5">
    <source>
        <dbReference type="PROSITE" id="PS50166"/>
    </source>
</evidence>
<evidence type="ECO:0000256" key="3">
    <source>
        <dbReference type="ARBA" id="ARBA00022448"/>
    </source>
</evidence>
<dbReference type="PANTHER" id="PTHR10997">
    <property type="entry name" value="IMPORTIN-7, 8, 11"/>
    <property type="match status" value="1"/>
</dbReference>
<dbReference type="InterPro" id="IPR001494">
    <property type="entry name" value="Importin-beta_N"/>
</dbReference>
<dbReference type="Gene3D" id="1.25.10.10">
    <property type="entry name" value="Leucine-rich Repeat Variant"/>
    <property type="match status" value="1"/>
</dbReference>
<evidence type="ECO:0000256" key="2">
    <source>
        <dbReference type="ARBA" id="ARBA00007991"/>
    </source>
</evidence>
<dbReference type="EMBL" id="ML975365">
    <property type="protein sequence ID" value="KAF1831402.1"/>
    <property type="molecule type" value="Genomic_DNA"/>
</dbReference>
<evidence type="ECO:0000256" key="4">
    <source>
        <dbReference type="ARBA" id="ARBA00023242"/>
    </source>
</evidence>
<protein>
    <submittedName>
        <fullName evidence="6">ARM repeat-containing protein</fullName>
    </submittedName>
</protein>
<dbReference type="InterPro" id="IPR011989">
    <property type="entry name" value="ARM-like"/>
</dbReference>
<dbReference type="InterPro" id="IPR058669">
    <property type="entry name" value="TPR_IPO7/11-like"/>
</dbReference>
<proteinExistence type="inferred from homology"/>
<dbReference type="SMART" id="SM00913">
    <property type="entry name" value="IBN_N"/>
    <property type="match status" value="1"/>
</dbReference>
<dbReference type="AlphaFoldDB" id="A0A6A5K9L8"/>
<evidence type="ECO:0000256" key="1">
    <source>
        <dbReference type="ARBA" id="ARBA00004123"/>
    </source>
</evidence>
<keyword evidence="7" id="KW-1185">Reference proteome</keyword>
<accession>A0A6A5K9L8</accession>
<dbReference type="PROSITE" id="PS50166">
    <property type="entry name" value="IMPORTIN_B_NT"/>
    <property type="match status" value="1"/>
</dbReference>
<dbReference type="Proteomes" id="UP000800040">
    <property type="component" value="Unassembled WGS sequence"/>
</dbReference>
<reference evidence="6" key="1">
    <citation type="submission" date="2020-01" db="EMBL/GenBank/DDBJ databases">
        <authorList>
            <consortium name="DOE Joint Genome Institute"/>
            <person name="Haridas S."/>
            <person name="Albert R."/>
            <person name="Binder M."/>
            <person name="Bloem J."/>
            <person name="Labutti K."/>
            <person name="Salamov A."/>
            <person name="Andreopoulos B."/>
            <person name="Baker S.E."/>
            <person name="Barry K."/>
            <person name="Bills G."/>
            <person name="Bluhm B.H."/>
            <person name="Cannon C."/>
            <person name="Castanera R."/>
            <person name="Culley D.E."/>
            <person name="Daum C."/>
            <person name="Ezra D."/>
            <person name="Gonzalez J.B."/>
            <person name="Henrissat B."/>
            <person name="Kuo A."/>
            <person name="Liang C."/>
            <person name="Lipzen A."/>
            <person name="Lutzoni F."/>
            <person name="Magnuson J."/>
            <person name="Mondo S."/>
            <person name="Nolan M."/>
            <person name="Ohm R."/>
            <person name="Pangilinan J."/>
            <person name="Park H.-J."/>
            <person name="Ramirez L."/>
            <person name="Alfaro M."/>
            <person name="Sun H."/>
            <person name="Tritt A."/>
            <person name="Yoshinaga Y."/>
            <person name="Zwiers L.-H."/>
            <person name="Turgeon B.G."/>
            <person name="Goodwin S.B."/>
            <person name="Spatafora J.W."/>
            <person name="Crous P.W."/>
            <person name="Grigoriev I.V."/>
        </authorList>
    </citation>
    <scope>NUCLEOTIDE SEQUENCE</scope>
    <source>
        <strain evidence="6">P77</strain>
    </source>
</reference>
<keyword evidence="4" id="KW-0539">Nucleus</keyword>
<comment type="similarity">
    <text evidence="2">Belongs to the importin beta family.</text>
</comment>
<dbReference type="Pfam" id="PF25758">
    <property type="entry name" value="TPR_IPO11"/>
    <property type="match status" value="1"/>
</dbReference>
<dbReference type="GO" id="GO:0005829">
    <property type="term" value="C:cytosol"/>
    <property type="evidence" value="ECO:0007669"/>
    <property type="project" value="TreeGrafter"/>
</dbReference>
<dbReference type="GO" id="GO:0005635">
    <property type="term" value="C:nuclear envelope"/>
    <property type="evidence" value="ECO:0007669"/>
    <property type="project" value="TreeGrafter"/>
</dbReference>
<dbReference type="PANTHER" id="PTHR10997:SF7">
    <property type="entry name" value="IMPORTIN-11"/>
    <property type="match status" value="1"/>
</dbReference>
<evidence type="ECO:0000313" key="7">
    <source>
        <dbReference type="Proteomes" id="UP000800040"/>
    </source>
</evidence>
<gene>
    <name evidence="6" type="ORF">BDW02DRAFT_572083</name>
</gene>
<keyword evidence="3" id="KW-0813">Transport</keyword>
<comment type="subcellular location">
    <subcellularLocation>
        <location evidence="1">Nucleus</location>
    </subcellularLocation>
</comment>
<dbReference type="SUPFAM" id="SSF48371">
    <property type="entry name" value="ARM repeat"/>
    <property type="match status" value="1"/>
</dbReference>
<dbReference type="OrthoDB" id="361693at2759"/>
<dbReference type="FunFam" id="1.25.10.10:FF:000362">
    <property type="entry name" value="Importin 11, putative"/>
    <property type="match status" value="1"/>
</dbReference>
<dbReference type="GO" id="GO:0031267">
    <property type="term" value="F:small GTPase binding"/>
    <property type="evidence" value="ECO:0007669"/>
    <property type="project" value="InterPro"/>
</dbReference>
<dbReference type="GO" id="GO:0006606">
    <property type="term" value="P:protein import into nucleus"/>
    <property type="evidence" value="ECO:0007669"/>
    <property type="project" value="TreeGrafter"/>
</dbReference>
<dbReference type="Pfam" id="PF03810">
    <property type="entry name" value="IBN_N"/>
    <property type="match status" value="1"/>
</dbReference>
<name>A0A6A5K9L8_9PLEO</name>